<gene>
    <name evidence="2" type="ORF">Smic_21750</name>
</gene>
<dbReference type="EMBL" id="BLWD01000001">
    <property type="protein sequence ID" value="GFN03619.1"/>
    <property type="molecule type" value="Genomic_DNA"/>
</dbReference>
<evidence type="ECO:0000313" key="2">
    <source>
        <dbReference type="EMBL" id="GFN03619.1"/>
    </source>
</evidence>
<evidence type="ECO:0000313" key="3">
    <source>
        <dbReference type="Proteomes" id="UP000498740"/>
    </source>
</evidence>
<proteinExistence type="predicted"/>
<dbReference type="Proteomes" id="UP000498740">
    <property type="component" value="Unassembled WGS sequence"/>
</dbReference>
<protein>
    <submittedName>
        <fullName evidence="2">Uncharacterized protein</fullName>
    </submittedName>
</protein>
<dbReference type="AlphaFoldDB" id="A0A7J0CMH3"/>
<name>A0A7J0CMH3_STRMI</name>
<evidence type="ECO:0000256" key="1">
    <source>
        <dbReference type="SAM" id="MobiDB-lite"/>
    </source>
</evidence>
<organism evidence="2 3">
    <name type="scientific">Streptomyces microflavus</name>
    <name type="common">Streptomyces lipmanii</name>
    <dbReference type="NCBI Taxonomy" id="1919"/>
    <lineage>
        <taxon>Bacteria</taxon>
        <taxon>Bacillati</taxon>
        <taxon>Actinomycetota</taxon>
        <taxon>Actinomycetes</taxon>
        <taxon>Kitasatosporales</taxon>
        <taxon>Streptomycetaceae</taxon>
        <taxon>Streptomyces</taxon>
    </lineage>
</organism>
<comment type="caution">
    <text evidence="2">The sequence shown here is derived from an EMBL/GenBank/DDBJ whole genome shotgun (WGS) entry which is preliminary data.</text>
</comment>
<accession>A0A7J0CMH3</accession>
<feature type="region of interest" description="Disordered" evidence="1">
    <location>
        <begin position="1"/>
        <end position="23"/>
    </location>
</feature>
<dbReference type="RefSeq" id="WP_032753133.1">
    <property type="nucleotide sequence ID" value="NZ_BMUG01000001.1"/>
</dbReference>
<sequence>MTQAHPEPRPRRPVDFPRRSDRSLLGARREELESAAYALRSAPPAAERKLRMLTVMRALISLRRSGHVRYAPHWHEERLSAEGAFIDEAGLRTVLGCSPAVNERVSILGEDLHGTVVYRAVGIEPADSRSPVDVRRSVRSSWGGFVERP</sequence>
<reference evidence="2 3" key="1">
    <citation type="submission" date="2020-05" db="EMBL/GenBank/DDBJ databases">
        <title>Whole genome shotgun sequence of Streptomyces microflavus NBRC 13062.</title>
        <authorList>
            <person name="Komaki H."/>
            <person name="Tamura T."/>
        </authorList>
    </citation>
    <scope>NUCLEOTIDE SEQUENCE [LARGE SCALE GENOMIC DNA]</scope>
    <source>
        <strain evidence="2 3">NBRC 13062</strain>
    </source>
</reference>